<evidence type="ECO:0000256" key="16">
    <source>
        <dbReference type="ARBA" id="ARBA00023180"/>
    </source>
</evidence>
<proteinExistence type="inferred from homology"/>
<evidence type="ECO:0000256" key="12">
    <source>
        <dbReference type="ARBA" id="ARBA00022989"/>
    </source>
</evidence>
<evidence type="ECO:0000256" key="7">
    <source>
        <dbReference type="ARBA" id="ARBA00022692"/>
    </source>
</evidence>
<keyword evidence="11" id="KW-0735">Signal-anchor</keyword>
<evidence type="ECO:0000256" key="1">
    <source>
        <dbReference type="ARBA" id="ARBA00001024"/>
    </source>
</evidence>
<keyword evidence="14" id="KW-0443">Lipid metabolism</keyword>
<comment type="similarity">
    <text evidence="4">Belongs to the AB hydrolase superfamily. Lipase family.</text>
</comment>
<dbReference type="PANTHER" id="PTHR47175:SF2">
    <property type="entry name" value="LIPASE ATG15-RELATED"/>
    <property type="match status" value="1"/>
</dbReference>
<evidence type="ECO:0000256" key="9">
    <source>
        <dbReference type="ARBA" id="ARBA00022801"/>
    </source>
</evidence>
<sequence>MANNAYVMDPTQPDWYDLGGNWTNTHPFGWESDDDGFRGQVFTTPDNSTVVVSIKGTSAGLFGGGGPTAQKDKLNDNLLFSCCCARVDWTWSTVCGCYRGGGNKCDLNCLEQALVEESLFYPIGTVRGHSFGE</sequence>
<protein>
    <recommendedName>
        <fullName evidence="6">triacylglycerol lipase</fullName>
        <ecNumber evidence="6">3.1.1.3</ecNumber>
    </recommendedName>
    <alternativeName>
        <fullName evidence="17">Autophagy-related protein 15</fullName>
    </alternativeName>
</protein>
<evidence type="ECO:0000256" key="10">
    <source>
        <dbReference type="ARBA" id="ARBA00022963"/>
    </source>
</evidence>
<evidence type="ECO:0000256" key="5">
    <source>
        <dbReference type="ARBA" id="ARBA00011137"/>
    </source>
</evidence>
<keyword evidence="16" id="KW-0325">Glycoprotein</keyword>
<evidence type="ECO:0000256" key="17">
    <source>
        <dbReference type="ARBA" id="ARBA00029828"/>
    </source>
</evidence>
<dbReference type="Proteomes" id="UP001437256">
    <property type="component" value="Unassembled WGS sequence"/>
</dbReference>
<evidence type="ECO:0000256" key="11">
    <source>
        <dbReference type="ARBA" id="ARBA00022968"/>
    </source>
</evidence>
<dbReference type="SUPFAM" id="SSF53474">
    <property type="entry name" value="alpha/beta-Hydrolases"/>
    <property type="match status" value="1"/>
</dbReference>
<comment type="subcellular location">
    <subcellularLocation>
        <location evidence="3">Endosome</location>
        <location evidence="3">Multivesicular body membrane</location>
        <topology evidence="3">Single-pass type II membrane protein</topology>
    </subcellularLocation>
    <subcellularLocation>
        <location evidence="2">Prevacuolar compartment membrane</location>
        <topology evidence="2">Single-pass type II membrane protein</topology>
    </subcellularLocation>
</comment>
<dbReference type="EC" id="3.1.1.3" evidence="6"/>
<comment type="caution">
    <text evidence="18">The sequence shown here is derived from an EMBL/GenBank/DDBJ whole genome shotgun (WGS) entry which is preliminary data.</text>
</comment>
<dbReference type="EMBL" id="JBBXMP010000050">
    <property type="protein sequence ID" value="KAL0065248.1"/>
    <property type="molecule type" value="Genomic_DNA"/>
</dbReference>
<evidence type="ECO:0000313" key="18">
    <source>
        <dbReference type="EMBL" id="KAL0065248.1"/>
    </source>
</evidence>
<evidence type="ECO:0000313" key="19">
    <source>
        <dbReference type="Proteomes" id="UP001437256"/>
    </source>
</evidence>
<dbReference type="InterPro" id="IPR029058">
    <property type="entry name" value="AB_hydrolase_fold"/>
</dbReference>
<keyword evidence="12" id="KW-1133">Transmembrane helix</keyword>
<comment type="subunit">
    <text evidence="5">Binds to both phosphatidylinositol (PI) and phosphatidylinositol 3,5-bisphosphate (PIP2).</text>
</comment>
<keyword evidence="8" id="KW-0967">Endosome</keyword>
<name>A0ABR2ZV70_9AGAR</name>
<dbReference type="GO" id="GO:0004806">
    <property type="term" value="F:triacylglycerol lipase activity"/>
    <property type="evidence" value="ECO:0007669"/>
    <property type="project" value="UniProtKB-EC"/>
</dbReference>
<evidence type="ECO:0000256" key="2">
    <source>
        <dbReference type="ARBA" id="ARBA00004270"/>
    </source>
</evidence>
<evidence type="ECO:0000256" key="15">
    <source>
        <dbReference type="ARBA" id="ARBA00023136"/>
    </source>
</evidence>
<evidence type="ECO:0000256" key="6">
    <source>
        <dbReference type="ARBA" id="ARBA00013279"/>
    </source>
</evidence>
<organism evidence="18 19">
    <name type="scientific">Marasmius tenuissimus</name>
    <dbReference type="NCBI Taxonomy" id="585030"/>
    <lineage>
        <taxon>Eukaryota</taxon>
        <taxon>Fungi</taxon>
        <taxon>Dikarya</taxon>
        <taxon>Basidiomycota</taxon>
        <taxon>Agaricomycotina</taxon>
        <taxon>Agaricomycetes</taxon>
        <taxon>Agaricomycetidae</taxon>
        <taxon>Agaricales</taxon>
        <taxon>Marasmiineae</taxon>
        <taxon>Marasmiaceae</taxon>
        <taxon>Marasmius</taxon>
    </lineage>
</organism>
<comment type="catalytic activity">
    <reaction evidence="1">
        <text>a triacylglycerol + H2O = a diacylglycerol + a fatty acid + H(+)</text>
        <dbReference type="Rhea" id="RHEA:12044"/>
        <dbReference type="ChEBI" id="CHEBI:15377"/>
        <dbReference type="ChEBI" id="CHEBI:15378"/>
        <dbReference type="ChEBI" id="CHEBI:17855"/>
        <dbReference type="ChEBI" id="CHEBI:18035"/>
        <dbReference type="ChEBI" id="CHEBI:28868"/>
        <dbReference type="EC" id="3.1.1.3"/>
    </reaction>
</comment>
<evidence type="ECO:0000256" key="8">
    <source>
        <dbReference type="ARBA" id="ARBA00022753"/>
    </source>
</evidence>
<keyword evidence="9 18" id="KW-0378">Hydrolase</keyword>
<keyword evidence="15" id="KW-0472">Membrane</keyword>
<keyword evidence="7" id="KW-0812">Transmembrane</keyword>
<accession>A0ABR2ZV70</accession>
<evidence type="ECO:0000256" key="14">
    <source>
        <dbReference type="ARBA" id="ARBA00023098"/>
    </source>
</evidence>
<keyword evidence="13" id="KW-0072">Autophagy</keyword>
<dbReference type="PANTHER" id="PTHR47175">
    <property type="entry name" value="LIPASE ATG15-RELATED"/>
    <property type="match status" value="1"/>
</dbReference>
<keyword evidence="19" id="KW-1185">Reference proteome</keyword>
<keyword evidence="10" id="KW-0442">Lipid degradation</keyword>
<evidence type="ECO:0000256" key="13">
    <source>
        <dbReference type="ARBA" id="ARBA00023006"/>
    </source>
</evidence>
<evidence type="ECO:0000256" key="3">
    <source>
        <dbReference type="ARBA" id="ARBA00004343"/>
    </source>
</evidence>
<gene>
    <name evidence="18" type="primary">ATG15_2</name>
    <name evidence="18" type="ORF">AAF712_007759</name>
</gene>
<dbReference type="InterPro" id="IPR050805">
    <property type="entry name" value="ATG15_Lipase"/>
</dbReference>
<evidence type="ECO:0000256" key="4">
    <source>
        <dbReference type="ARBA" id="ARBA00010701"/>
    </source>
</evidence>
<reference evidence="18 19" key="1">
    <citation type="submission" date="2024-05" db="EMBL/GenBank/DDBJ databases">
        <title>A draft genome resource for the thread blight pathogen Marasmius tenuissimus strain MS-2.</title>
        <authorList>
            <person name="Yulfo-Soto G.E."/>
            <person name="Baruah I.K."/>
            <person name="Amoako-Attah I."/>
            <person name="Bukari Y."/>
            <person name="Meinhardt L.W."/>
            <person name="Bailey B.A."/>
            <person name="Cohen S.P."/>
        </authorList>
    </citation>
    <scope>NUCLEOTIDE SEQUENCE [LARGE SCALE GENOMIC DNA]</scope>
    <source>
        <strain evidence="18 19">MS-2</strain>
    </source>
</reference>